<dbReference type="EMBL" id="CP011339">
    <property type="protein sequence ID" value="AKV66121.1"/>
    <property type="molecule type" value="Genomic_DNA"/>
</dbReference>
<name>A0A0K1RWQ3_9CHRO</name>
<dbReference type="PATRIC" id="fig|1638788.3.peg.937"/>
<evidence type="ECO:0000313" key="2">
    <source>
        <dbReference type="Proteomes" id="UP000068167"/>
    </source>
</evidence>
<proteinExistence type="predicted"/>
<protein>
    <submittedName>
        <fullName evidence="1">Uncharacterized protein</fullName>
    </submittedName>
</protein>
<reference evidence="1 2" key="1">
    <citation type="journal article" date="2016" name="Stand. Genomic Sci.">
        <title>Complete genome sequence and genomic characterization of Microcystis panniformis FACHB 1757 by third-generation sequencing.</title>
        <authorList>
            <person name="Zhang J.Y."/>
            <person name="Guan R."/>
            <person name="Zhang H.J."/>
            <person name="Li H."/>
            <person name="Xiao P."/>
            <person name="Yu G.L."/>
            <person name="Du L."/>
            <person name="Cao D.M."/>
            <person name="Zhu B.C."/>
            <person name="Li R.H."/>
            <person name="Lu Z.H."/>
        </authorList>
    </citation>
    <scope>NUCLEOTIDE SEQUENCE [LARGE SCALE GENOMIC DNA]</scope>
    <source>
        <strain evidence="1 2">FACHB-1757</strain>
    </source>
</reference>
<dbReference type="AlphaFoldDB" id="A0A0K1RWQ3"/>
<accession>A0A0K1RWQ3</accession>
<evidence type="ECO:0000313" key="1">
    <source>
        <dbReference type="EMBL" id="AKV66121.1"/>
    </source>
</evidence>
<organism evidence="1 2">
    <name type="scientific">Microcystis panniformis FACHB-1757</name>
    <dbReference type="NCBI Taxonomy" id="1638788"/>
    <lineage>
        <taxon>Bacteria</taxon>
        <taxon>Bacillati</taxon>
        <taxon>Cyanobacteriota</taxon>
        <taxon>Cyanophyceae</taxon>
        <taxon>Oscillatoriophycideae</taxon>
        <taxon>Chroococcales</taxon>
        <taxon>Microcystaceae</taxon>
        <taxon>Microcystis</taxon>
    </lineage>
</organism>
<dbReference type="Proteomes" id="UP000068167">
    <property type="component" value="Chromosome"/>
</dbReference>
<keyword evidence="2" id="KW-1185">Reference proteome</keyword>
<dbReference type="KEGG" id="mpk:VL20_932"/>
<gene>
    <name evidence="1" type="ORF">VL20_932</name>
</gene>
<sequence>MDFGLGDCLCEPVSGENFPSVEGDWRKWDALIAFEVLST</sequence>